<dbReference type="OrthoDB" id="3800473at2759"/>
<dbReference type="EMBL" id="MU005569">
    <property type="protein sequence ID" value="KAF2692018.1"/>
    <property type="molecule type" value="Genomic_DNA"/>
</dbReference>
<keyword evidence="3" id="KW-1185">Reference proteome</keyword>
<evidence type="ECO:0000313" key="2">
    <source>
        <dbReference type="EMBL" id="KAF2692018.1"/>
    </source>
</evidence>
<feature type="region of interest" description="Disordered" evidence="1">
    <location>
        <begin position="276"/>
        <end position="307"/>
    </location>
</feature>
<gene>
    <name evidence="2" type="ORF">K458DRAFT_381845</name>
</gene>
<dbReference type="Proteomes" id="UP000799291">
    <property type="component" value="Unassembled WGS sequence"/>
</dbReference>
<protein>
    <submittedName>
        <fullName evidence="2">Uncharacterized protein</fullName>
    </submittedName>
</protein>
<feature type="region of interest" description="Disordered" evidence="1">
    <location>
        <begin position="328"/>
        <end position="407"/>
    </location>
</feature>
<sequence>MQINNTYDIHDVMFEHCQHCKSFQKQWRFTDNSVEPIVEPTVANIYVARFLKSAPTPETWSRRQLEVARTPETYRQVLHSLFTRDQVVESNLEIQYPNSLVAIGDRFAALTNSALQNAKLQQAFSLFQAFILLVYFTVFKAGRLKKLRDTSLKVYGLIGTLVNVGWPVSRATELLFLNPISVSDLYNMSETCFDEITTFLKGNRGYTTYKYEDCMTTHYTLPSLIAYMLSLGGATTHINRICNALDVDVPENLSLVHTVYPAVTLMSCTISTVPKPYSKRRKRNTRTAPETEAIVSTPTAADLRQPANVRTGLSEVDPTQGEVDAFASHYPCNASPHKEPTTQSQQTNQSDQELSTGLRQRHQQREELVPHSPPQPSLHTTHESTHQPTIPLLPSPPPSQTSSPSPSVLWDEIKSAIHGNCCGDHAYFLVLGHALGGCVPDVFKRSLSPQPRWTESGTRQLVTTAEAKLDQQLVAILSDSDRFAQALDGFRNVDSVSENSTISINADLHTKISQLLTKEVKEKWYMKALKWICFIFPRHEVWEDSPSYASVVRSLHPLLESMLRSVGRANMPCSLKGEVSEALLAASKVSSIRSNALSLVAAFLSDGSPLYLQAELAIQRSILARLQGDFEHSDRIIHDFCCGCGSPKPACLPTFYQQRAAGLSPRLNALHGLLHRSHLENLVQCDEYELAKEQMDHWQLTDTASTMEWDVLPSRTITTSKIFRSQGAFKCAQQNLELCVKVLRHGDPTPAQVLCQLADVYNDLGFPDSASELLAPEIEAERKRATKTKAFRRFLVSSVDTSLQRQKYDDARTDIEGLEEIFNNLSCLDVSDQLLHVRTQSAERRTSNSCP</sequence>
<reference evidence="2" key="1">
    <citation type="journal article" date="2020" name="Stud. Mycol.">
        <title>101 Dothideomycetes genomes: a test case for predicting lifestyles and emergence of pathogens.</title>
        <authorList>
            <person name="Haridas S."/>
            <person name="Albert R."/>
            <person name="Binder M."/>
            <person name="Bloem J."/>
            <person name="Labutti K."/>
            <person name="Salamov A."/>
            <person name="Andreopoulos B."/>
            <person name="Baker S."/>
            <person name="Barry K."/>
            <person name="Bills G."/>
            <person name="Bluhm B."/>
            <person name="Cannon C."/>
            <person name="Castanera R."/>
            <person name="Culley D."/>
            <person name="Daum C."/>
            <person name="Ezra D."/>
            <person name="Gonzalez J."/>
            <person name="Henrissat B."/>
            <person name="Kuo A."/>
            <person name="Liang C."/>
            <person name="Lipzen A."/>
            <person name="Lutzoni F."/>
            <person name="Magnuson J."/>
            <person name="Mondo S."/>
            <person name="Nolan M."/>
            <person name="Ohm R."/>
            <person name="Pangilinan J."/>
            <person name="Park H.-J."/>
            <person name="Ramirez L."/>
            <person name="Alfaro M."/>
            <person name="Sun H."/>
            <person name="Tritt A."/>
            <person name="Yoshinaga Y."/>
            <person name="Zwiers L.-H."/>
            <person name="Turgeon B."/>
            <person name="Goodwin S."/>
            <person name="Spatafora J."/>
            <person name="Crous P."/>
            <person name="Grigoriev I."/>
        </authorList>
    </citation>
    <scope>NUCLEOTIDE SEQUENCE</scope>
    <source>
        <strain evidence="2">CBS 122367</strain>
    </source>
</reference>
<dbReference type="AlphaFoldDB" id="A0A6G1JNL2"/>
<organism evidence="2 3">
    <name type="scientific">Lentithecium fluviatile CBS 122367</name>
    <dbReference type="NCBI Taxonomy" id="1168545"/>
    <lineage>
        <taxon>Eukaryota</taxon>
        <taxon>Fungi</taxon>
        <taxon>Dikarya</taxon>
        <taxon>Ascomycota</taxon>
        <taxon>Pezizomycotina</taxon>
        <taxon>Dothideomycetes</taxon>
        <taxon>Pleosporomycetidae</taxon>
        <taxon>Pleosporales</taxon>
        <taxon>Massarineae</taxon>
        <taxon>Lentitheciaceae</taxon>
        <taxon>Lentithecium</taxon>
    </lineage>
</organism>
<name>A0A6G1JNL2_9PLEO</name>
<evidence type="ECO:0000256" key="1">
    <source>
        <dbReference type="SAM" id="MobiDB-lite"/>
    </source>
</evidence>
<feature type="compositionally biased region" description="Low complexity" evidence="1">
    <location>
        <begin position="341"/>
        <end position="352"/>
    </location>
</feature>
<accession>A0A6G1JNL2</accession>
<proteinExistence type="predicted"/>
<evidence type="ECO:0000313" key="3">
    <source>
        <dbReference type="Proteomes" id="UP000799291"/>
    </source>
</evidence>